<dbReference type="Gene3D" id="2.60.40.10">
    <property type="entry name" value="Immunoglobulins"/>
    <property type="match status" value="2"/>
</dbReference>
<proteinExistence type="predicted"/>
<gene>
    <name evidence="2" type="ORF">WAE58_10125</name>
</gene>
<dbReference type="RefSeq" id="WP_288879447.1">
    <property type="nucleotide sequence ID" value="NZ_CBFGNQ010000022.1"/>
</dbReference>
<evidence type="ECO:0000256" key="1">
    <source>
        <dbReference type="SAM" id="SignalP"/>
    </source>
</evidence>
<evidence type="ECO:0000313" key="2">
    <source>
        <dbReference type="EMBL" id="MEJ2902783.1"/>
    </source>
</evidence>
<keyword evidence="3" id="KW-1185">Reference proteome</keyword>
<name>A0ABU8NLM0_9SPHI</name>
<dbReference type="InterPro" id="IPR013783">
    <property type="entry name" value="Ig-like_fold"/>
</dbReference>
<dbReference type="Proteomes" id="UP001378956">
    <property type="component" value="Unassembled WGS sequence"/>
</dbReference>
<comment type="caution">
    <text evidence="2">The sequence shown here is derived from an EMBL/GenBank/DDBJ whole genome shotgun (WGS) entry which is preliminary data.</text>
</comment>
<feature type="signal peptide" evidence="1">
    <location>
        <begin position="1"/>
        <end position="24"/>
    </location>
</feature>
<protein>
    <submittedName>
        <fullName evidence="2">DUF4198 domain-containing protein</fullName>
    </submittedName>
</protein>
<reference evidence="2 3" key="1">
    <citation type="submission" date="2024-03" db="EMBL/GenBank/DDBJ databases">
        <title>Sequence of Lycoming College Course Isolates.</title>
        <authorList>
            <person name="Plotts O."/>
            <person name="Newman J."/>
        </authorList>
    </citation>
    <scope>NUCLEOTIDE SEQUENCE [LARGE SCALE GENOMIC DNA]</scope>
    <source>
        <strain evidence="2 3">CJB-3</strain>
    </source>
</reference>
<dbReference type="SUPFAM" id="SSF49478">
    <property type="entry name" value="Cna protein B-type domain"/>
    <property type="match status" value="1"/>
</dbReference>
<organism evidence="2 3">
    <name type="scientific">Pedobacter panaciterrae</name>
    <dbReference type="NCBI Taxonomy" id="363849"/>
    <lineage>
        <taxon>Bacteria</taxon>
        <taxon>Pseudomonadati</taxon>
        <taxon>Bacteroidota</taxon>
        <taxon>Sphingobacteriia</taxon>
        <taxon>Sphingobacteriales</taxon>
        <taxon>Sphingobacteriaceae</taxon>
        <taxon>Pedobacter</taxon>
    </lineage>
</organism>
<accession>A0ABU8NLM0</accession>
<evidence type="ECO:0000313" key="3">
    <source>
        <dbReference type="Proteomes" id="UP001378956"/>
    </source>
</evidence>
<sequence length="237" mass="25963">MKKITFLALTLLLSFVTTSIFAHALWIETAASGKVGQKQTVKVFYGEYVANERDSVAKWYSDVKEFSLWLVGPDQKKTQLTLTPGANHFEGTFTPDQNGAYTVVVSHEARELGGTTKYHFLSSADVIVGKALPAAVQNPNVLKLHVEGASAAKINKPLQLKAFLNDAAAKGKTVSVFSPNGWSRELTTDDNGAAEFTPLWKGRYVVEVSDMDKTPGQHNGKDYKATWKGATYSFEIN</sequence>
<keyword evidence="1" id="KW-0732">Signal</keyword>
<feature type="chain" id="PRO_5047417284" evidence="1">
    <location>
        <begin position="25"/>
        <end position="237"/>
    </location>
</feature>
<dbReference type="EMBL" id="JBBEUB010000002">
    <property type="protein sequence ID" value="MEJ2902783.1"/>
    <property type="molecule type" value="Genomic_DNA"/>
</dbReference>